<feature type="compositionally biased region" description="Polar residues" evidence="3">
    <location>
        <begin position="1"/>
        <end position="23"/>
    </location>
</feature>
<dbReference type="NCBIfam" id="TIGR00229">
    <property type="entry name" value="sensory_box"/>
    <property type="match status" value="1"/>
</dbReference>
<dbReference type="Pfam" id="PF13185">
    <property type="entry name" value="GAF_2"/>
    <property type="match status" value="1"/>
</dbReference>
<feature type="domain" description="PAS fold-4" evidence="5">
    <location>
        <begin position="163"/>
        <end position="271"/>
    </location>
</feature>
<evidence type="ECO:0000259" key="4">
    <source>
        <dbReference type="Pfam" id="PF04967"/>
    </source>
</evidence>
<dbReference type="Pfam" id="PF04967">
    <property type="entry name" value="HTH_10"/>
    <property type="match status" value="1"/>
</dbReference>
<dbReference type="Pfam" id="PF15915">
    <property type="entry name" value="BAT"/>
    <property type="match status" value="1"/>
</dbReference>
<dbReference type="InterPro" id="IPR029016">
    <property type="entry name" value="GAF-like_dom_sf"/>
</dbReference>
<dbReference type="Pfam" id="PF08448">
    <property type="entry name" value="PAS_4"/>
    <property type="match status" value="1"/>
</dbReference>
<dbReference type="InterPro" id="IPR013324">
    <property type="entry name" value="RNA_pol_sigma_r3/r4-like"/>
</dbReference>
<dbReference type="PANTHER" id="PTHR34236:SF1">
    <property type="entry name" value="DIMETHYL SULFOXIDE REDUCTASE TRANSCRIPTIONAL ACTIVATOR"/>
    <property type="match status" value="1"/>
</dbReference>
<accession>A0A1G9FYJ7</accession>
<evidence type="ECO:0000256" key="3">
    <source>
        <dbReference type="SAM" id="MobiDB-lite"/>
    </source>
</evidence>
<dbReference type="InterPro" id="IPR000014">
    <property type="entry name" value="PAS"/>
</dbReference>
<dbReference type="InterPro" id="IPR036388">
    <property type="entry name" value="WH-like_DNA-bd_sf"/>
</dbReference>
<dbReference type="InterPro" id="IPR003018">
    <property type="entry name" value="GAF"/>
</dbReference>
<name>A0A1G9FYJ7_9EURY</name>
<feature type="domain" description="HTH bat-type" evidence="4">
    <location>
        <begin position="618"/>
        <end position="666"/>
    </location>
</feature>
<dbReference type="Gene3D" id="3.30.450.20">
    <property type="entry name" value="PAS domain"/>
    <property type="match status" value="1"/>
</dbReference>
<dbReference type="SUPFAM" id="SSF88659">
    <property type="entry name" value="Sigma3 and sigma4 domains of RNA polymerase sigma factors"/>
    <property type="match status" value="1"/>
</dbReference>
<dbReference type="SUPFAM" id="SSF55785">
    <property type="entry name" value="PYP-like sensor domain (PAS domain)"/>
    <property type="match status" value="1"/>
</dbReference>
<dbReference type="Proteomes" id="UP000198882">
    <property type="component" value="Unassembled WGS sequence"/>
</dbReference>
<gene>
    <name evidence="8" type="ORF">SAMN04515672_4346</name>
</gene>
<dbReference type="RefSeq" id="WP_090311700.1">
    <property type="nucleotide sequence ID" value="NZ_FNFE01000008.1"/>
</dbReference>
<organism evidence="8 9">
    <name type="scientific">Natronorubrum texcoconense</name>
    <dbReference type="NCBI Taxonomy" id="1095776"/>
    <lineage>
        <taxon>Archaea</taxon>
        <taxon>Methanobacteriati</taxon>
        <taxon>Methanobacteriota</taxon>
        <taxon>Stenosarchaea group</taxon>
        <taxon>Halobacteria</taxon>
        <taxon>Halobacteriales</taxon>
        <taxon>Natrialbaceae</taxon>
        <taxon>Natronorubrum</taxon>
    </lineage>
</organism>
<protein>
    <submittedName>
        <fullName evidence="8">PAS domain S-box-containing protein</fullName>
    </submittedName>
</protein>
<dbReference type="InterPro" id="IPR013656">
    <property type="entry name" value="PAS_4"/>
</dbReference>
<dbReference type="PANTHER" id="PTHR34236">
    <property type="entry name" value="DIMETHYL SULFOXIDE REDUCTASE TRANSCRIPTIONAL ACTIVATOR"/>
    <property type="match status" value="1"/>
</dbReference>
<dbReference type="CDD" id="cd00130">
    <property type="entry name" value="PAS"/>
    <property type="match status" value="1"/>
</dbReference>
<feature type="domain" description="GAF" evidence="6">
    <location>
        <begin position="306"/>
        <end position="446"/>
    </location>
</feature>
<dbReference type="OrthoDB" id="106505at2157"/>
<dbReference type="Gene3D" id="1.10.10.10">
    <property type="entry name" value="Winged helix-like DNA-binding domain superfamily/Winged helix DNA-binding domain"/>
    <property type="match status" value="1"/>
</dbReference>
<evidence type="ECO:0000259" key="7">
    <source>
        <dbReference type="Pfam" id="PF15915"/>
    </source>
</evidence>
<evidence type="ECO:0000256" key="2">
    <source>
        <dbReference type="ARBA" id="ARBA00023163"/>
    </source>
</evidence>
<evidence type="ECO:0000256" key="1">
    <source>
        <dbReference type="ARBA" id="ARBA00023015"/>
    </source>
</evidence>
<keyword evidence="2" id="KW-0804">Transcription</keyword>
<sequence length="680" mass="74512">MSHENPSGSVTHITDARSSSLQSRLRDGTPYATRAISVATALEDGLVGEFGSASRDGADPQGPVAVVIEHDDPAETTALLERCHATDAAVPTIVVPKAGSEALATAALRGNADEYVAPGTDEDPVERILETIRSTPETSVETARTRPSTRSADRDYHRILANELPDEAFVLGEDGTYLEVKVRPDAAELYTKPADQLLGEQLQNVFPDDVAAKLEACIDRTLRTDTIQTIEYGAKTTDGDRQFEARVVPIDDRIEGQRAVVWLARDITERAKRERELRSRQDQLETLNRISTVVGQVIDTLVEAPSRDAIEREVCEQLVDSELYCGAWIAERTGEGTLAYRTGAGDAETYLEAVEALDADHEWLGMRTVQTGSAQTEMDVQKSETVPEPLRNAAREDDVSSAITVPIDHNDSIYGVLTVLASRDEAFSGDEMAGFELLGETIGFTIMAVKNRQLLFADTVVELEFRIDGGDTFAFDLSEEYGCTCSLEWAGTTSSGRTVQYVTVDGIDGETVLEAANDHHSIEECRLIHDGDASCTIEMRLSESGVRTLANHGATIRDVSVEDGVGCCVIEVSQDADVREIAEALTVVYENTQLIARREVDRSVQTAAERRNRILDQLTDRQLTTLRLAYYSGFFDWPRESTGEEIADAMGVTPPTMHQHLRKGLKAVLCEFFEVGTETE</sequence>
<dbReference type="EMBL" id="FNFE01000008">
    <property type="protein sequence ID" value="SDK93501.1"/>
    <property type="molecule type" value="Genomic_DNA"/>
</dbReference>
<keyword evidence="1" id="KW-0805">Transcription regulation</keyword>
<dbReference type="AlphaFoldDB" id="A0A1G9FYJ7"/>
<dbReference type="InterPro" id="IPR031803">
    <property type="entry name" value="BAT_GAF/HTH-assoc"/>
</dbReference>
<feature type="region of interest" description="Disordered" evidence="3">
    <location>
        <begin position="1"/>
        <end position="26"/>
    </location>
</feature>
<feature type="domain" description="Bacterioopsin transcriptional activator GAF and HTH associated" evidence="7">
    <location>
        <begin position="458"/>
        <end position="611"/>
    </location>
</feature>
<evidence type="ECO:0000313" key="9">
    <source>
        <dbReference type="Proteomes" id="UP000198882"/>
    </source>
</evidence>
<reference evidence="9" key="1">
    <citation type="submission" date="2016-10" db="EMBL/GenBank/DDBJ databases">
        <authorList>
            <person name="Varghese N."/>
            <person name="Submissions S."/>
        </authorList>
    </citation>
    <scope>NUCLEOTIDE SEQUENCE [LARGE SCALE GENOMIC DNA]</scope>
    <source>
        <strain evidence="9">B4,CECT 8067,JCM 17497</strain>
    </source>
</reference>
<dbReference type="InterPro" id="IPR035965">
    <property type="entry name" value="PAS-like_dom_sf"/>
</dbReference>
<dbReference type="Gene3D" id="3.30.450.40">
    <property type="match status" value="1"/>
</dbReference>
<evidence type="ECO:0000259" key="6">
    <source>
        <dbReference type="Pfam" id="PF13185"/>
    </source>
</evidence>
<keyword evidence="9" id="KW-1185">Reference proteome</keyword>
<evidence type="ECO:0000259" key="5">
    <source>
        <dbReference type="Pfam" id="PF08448"/>
    </source>
</evidence>
<evidence type="ECO:0000313" key="8">
    <source>
        <dbReference type="EMBL" id="SDK93501.1"/>
    </source>
</evidence>
<proteinExistence type="predicted"/>
<dbReference type="InterPro" id="IPR007050">
    <property type="entry name" value="HTH_bacterioopsin"/>
</dbReference>
<dbReference type="SUPFAM" id="SSF55781">
    <property type="entry name" value="GAF domain-like"/>
    <property type="match status" value="1"/>
</dbReference>